<dbReference type="Proteomes" id="UP001516400">
    <property type="component" value="Unassembled WGS sequence"/>
</dbReference>
<evidence type="ECO:0000313" key="1">
    <source>
        <dbReference type="EMBL" id="KAL3276120.1"/>
    </source>
</evidence>
<dbReference type="AlphaFoldDB" id="A0ABD2NBG0"/>
<accession>A0ABD2NBG0</accession>
<protein>
    <submittedName>
        <fullName evidence="1">Uncharacterized protein</fullName>
    </submittedName>
</protein>
<reference evidence="1 2" key="1">
    <citation type="journal article" date="2021" name="BMC Biol.">
        <title>Horizontally acquired antibacterial genes associated with adaptive radiation of ladybird beetles.</title>
        <authorList>
            <person name="Li H.S."/>
            <person name="Tang X.F."/>
            <person name="Huang Y.H."/>
            <person name="Xu Z.Y."/>
            <person name="Chen M.L."/>
            <person name="Du X.Y."/>
            <person name="Qiu B.Y."/>
            <person name="Chen P.T."/>
            <person name="Zhang W."/>
            <person name="Slipinski A."/>
            <person name="Escalona H.E."/>
            <person name="Waterhouse R.M."/>
            <person name="Zwick A."/>
            <person name="Pang H."/>
        </authorList>
    </citation>
    <scope>NUCLEOTIDE SEQUENCE [LARGE SCALE GENOMIC DNA]</scope>
    <source>
        <strain evidence="1">SYSU2018</strain>
    </source>
</reference>
<evidence type="ECO:0000313" key="2">
    <source>
        <dbReference type="Proteomes" id="UP001516400"/>
    </source>
</evidence>
<gene>
    <name evidence="1" type="ORF">HHI36_020840</name>
</gene>
<name>A0ABD2NBG0_9CUCU</name>
<keyword evidence="2" id="KW-1185">Reference proteome</keyword>
<sequence>MVKVLIQLVNIKTCNLPGYNLLLLRELLSKYYRYPNEPWNSDQFFKELFTDYLKNPARPGDFGLLVFCKNNTCKWVCDKIEKLVKPTLASISVQTKTDTEHINSMRSWLKSIIEDEGVAEVVKRA</sequence>
<organism evidence="1 2">
    <name type="scientific">Cryptolaemus montrouzieri</name>
    <dbReference type="NCBI Taxonomy" id="559131"/>
    <lineage>
        <taxon>Eukaryota</taxon>
        <taxon>Metazoa</taxon>
        <taxon>Ecdysozoa</taxon>
        <taxon>Arthropoda</taxon>
        <taxon>Hexapoda</taxon>
        <taxon>Insecta</taxon>
        <taxon>Pterygota</taxon>
        <taxon>Neoptera</taxon>
        <taxon>Endopterygota</taxon>
        <taxon>Coleoptera</taxon>
        <taxon>Polyphaga</taxon>
        <taxon>Cucujiformia</taxon>
        <taxon>Coccinelloidea</taxon>
        <taxon>Coccinellidae</taxon>
        <taxon>Scymninae</taxon>
        <taxon>Scymnini</taxon>
        <taxon>Cryptolaemus</taxon>
    </lineage>
</organism>
<dbReference type="EMBL" id="JABFTP020000083">
    <property type="protein sequence ID" value="KAL3276120.1"/>
    <property type="molecule type" value="Genomic_DNA"/>
</dbReference>
<proteinExistence type="predicted"/>
<comment type="caution">
    <text evidence="1">The sequence shown here is derived from an EMBL/GenBank/DDBJ whole genome shotgun (WGS) entry which is preliminary data.</text>
</comment>